<proteinExistence type="predicted"/>
<dbReference type="Gene3D" id="3.40.190.290">
    <property type="match status" value="1"/>
</dbReference>
<sequence>MDIAVDVMLPADRLAMVLREFAAMFPTVAMRLHVEALGAVTAAVLEQKASIGISGTLAAGVEGVECIALGSVAMVPVAAPHHPLGRLERIAPGEACNHVQLVLTDRSHFTEGEDFAVLSLRTWRLDRFAALGGGAGNEARVVAKQLRRDGLGRERHLGLVVDEDERVIRRGKKRLARGRGCSDAHNRSPAE</sequence>
<dbReference type="Pfam" id="PF03466">
    <property type="entry name" value="LysR_substrate"/>
    <property type="match status" value="1"/>
</dbReference>
<comment type="caution">
    <text evidence="2">The sequence shown here is derived from an EMBL/GenBank/DDBJ whole genome shotgun (WGS) entry which is preliminary data.</text>
</comment>
<dbReference type="SUPFAM" id="SSF53850">
    <property type="entry name" value="Periplasmic binding protein-like II"/>
    <property type="match status" value="1"/>
</dbReference>
<evidence type="ECO:0000313" key="2">
    <source>
        <dbReference type="EMBL" id="NIJ59683.1"/>
    </source>
</evidence>
<keyword evidence="3" id="KW-1185">Reference proteome</keyword>
<dbReference type="InterPro" id="IPR005119">
    <property type="entry name" value="LysR_subst-bd"/>
</dbReference>
<dbReference type="Proteomes" id="UP001429580">
    <property type="component" value="Unassembled WGS sequence"/>
</dbReference>
<evidence type="ECO:0000313" key="3">
    <source>
        <dbReference type="Proteomes" id="UP001429580"/>
    </source>
</evidence>
<feature type="domain" description="LysR substrate-binding" evidence="1">
    <location>
        <begin position="3"/>
        <end position="109"/>
    </location>
</feature>
<reference evidence="2 3" key="1">
    <citation type="submission" date="2020-03" db="EMBL/GenBank/DDBJ databases">
        <title>Genomic Encyclopedia of Type Strains, Phase IV (KMG-IV): sequencing the most valuable type-strain genomes for metagenomic binning, comparative biology and taxonomic classification.</title>
        <authorList>
            <person name="Goeker M."/>
        </authorList>
    </citation>
    <scope>NUCLEOTIDE SEQUENCE [LARGE SCALE GENOMIC DNA]</scope>
    <source>
        <strain evidence="2 3">DSM 103870</strain>
    </source>
</reference>
<name>A0ABX0V524_9HYPH</name>
<protein>
    <recommendedName>
        <fullName evidence="1">LysR substrate-binding domain-containing protein</fullName>
    </recommendedName>
</protein>
<organism evidence="2 3">
    <name type="scientific">Pseudochelatococcus lubricantis</name>
    <dbReference type="NCBI Taxonomy" id="1538102"/>
    <lineage>
        <taxon>Bacteria</taxon>
        <taxon>Pseudomonadati</taxon>
        <taxon>Pseudomonadota</taxon>
        <taxon>Alphaproteobacteria</taxon>
        <taxon>Hyphomicrobiales</taxon>
        <taxon>Chelatococcaceae</taxon>
        <taxon>Pseudochelatococcus</taxon>
    </lineage>
</organism>
<evidence type="ECO:0000259" key="1">
    <source>
        <dbReference type="Pfam" id="PF03466"/>
    </source>
</evidence>
<gene>
    <name evidence="2" type="ORF">FHS82_003544</name>
</gene>
<accession>A0ABX0V524</accession>
<dbReference type="EMBL" id="JAASQI010000010">
    <property type="protein sequence ID" value="NIJ59683.1"/>
    <property type="molecule type" value="Genomic_DNA"/>
</dbReference>